<evidence type="ECO:0000256" key="1">
    <source>
        <dbReference type="ARBA" id="ARBA00023015"/>
    </source>
</evidence>
<feature type="domain" description="HTH tetR-type" evidence="6">
    <location>
        <begin position="13"/>
        <end position="73"/>
    </location>
</feature>
<evidence type="ECO:0000256" key="5">
    <source>
        <dbReference type="SAM" id="MobiDB-lite"/>
    </source>
</evidence>
<dbReference type="PROSITE" id="PS50977">
    <property type="entry name" value="HTH_TETR_2"/>
    <property type="match status" value="2"/>
</dbReference>
<feature type="DNA-binding region" description="H-T-H motif" evidence="4">
    <location>
        <begin position="260"/>
        <end position="279"/>
    </location>
</feature>
<dbReference type="InterPro" id="IPR050109">
    <property type="entry name" value="HTH-type_TetR-like_transc_reg"/>
</dbReference>
<evidence type="ECO:0000259" key="6">
    <source>
        <dbReference type="PROSITE" id="PS50977"/>
    </source>
</evidence>
<dbReference type="InterPro" id="IPR009057">
    <property type="entry name" value="Homeodomain-like_sf"/>
</dbReference>
<feature type="DNA-binding region" description="H-T-H motif" evidence="4">
    <location>
        <begin position="36"/>
        <end position="55"/>
    </location>
</feature>
<dbReference type="InterPro" id="IPR001647">
    <property type="entry name" value="HTH_TetR"/>
</dbReference>
<name>A0ABW2N586_9ACTN</name>
<dbReference type="RefSeq" id="WP_255888444.1">
    <property type="nucleotide sequence ID" value="NZ_JAFMZM010000001.1"/>
</dbReference>
<evidence type="ECO:0000256" key="2">
    <source>
        <dbReference type="ARBA" id="ARBA00023125"/>
    </source>
</evidence>
<dbReference type="Proteomes" id="UP001596524">
    <property type="component" value="Unassembled WGS sequence"/>
</dbReference>
<dbReference type="PANTHER" id="PTHR30055">
    <property type="entry name" value="HTH-TYPE TRANSCRIPTIONAL REGULATOR RUTR"/>
    <property type="match status" value="1"/>
</dbReference>
<evidence type="ECO:0000256" key="3">
    <source>
        <dbReference type="ARBA" id="ARBA00023163"/>
    </source>
</evidence>
<evidence type="ECO:0000256" key="4">
    <source>
        <dbReference type="PROSITE-ProRule" id="PRU00335"/>
    </source>
</evidence>
<dbReference type="SUPFAM" id="SSF46689">
    <property type="entry name" value="Homeodomain-like"/>
    <property type="match status" value="2"/>
</dbReference>
<gene>
    <name evidence="7" type="ORF">ACFQO6_12210</name>
</gene>
<keyword evidence="8" id="KW-1185">Reference proteome</keyword>
<evidence type="ECO:0000313" key="8">
    <source>
        <dbReference type="Proteomes" id="UP001596524"/>
    </source>
</evidence>
<accession>A0ABW2N586</accession>
<sequence>MPKQRTRANDRGESSRLALLEATLQLAGERGYVGTTMARITKATGLPASSVYWHFGSKDQLIAEAVAHGFEVWRSHATPWSTMDISLPRAARLHAELEKVVLSANDRLDYWRMGLLLALETGPAVGTAPRERFLGIRRVALERLEEWWAAALEADEGVAAGSEAGRRHAVRLARLTLAALDGMFVACLAGPTDDVAETLTFLAVGLDAVAHQLVTGNVPAPAPPPRRTSTDPAPESRDSRLRLLRAAGEVAAQSGYEGASIARICQQAGLPASSLYWHFTDKDDLLGAVVEHSYAEWYAEQPAWDPPASDGSWPDELRSHLSVSLGSLVDQPIFLRLGYLLLLLRRDDPPAARARFMEVRQHARHATDEWFADASPVFAGVATPASIALMALSDGLFFSNQLDTETWDPAVFGDLVTRLLEAAVAPARQA</sequence>
<comment type="caution">
    <text evidence="7">The sequence shown here is derived from an EMBL/GenBank/DDBJ whole genome shotgun (WGS) entry which is preliminary data.</text>
</comment>
<dbReference type="PANTHER" id="PTHR30055:SF234">
    <property type="entry name" value="HTH-TYPE TRANSCRIPTIONAL REGULATOR BETI"/>
    <property type="match status" value="1"/>
</dbReference>
<dbReference type="Pfam" id="PF00440">
    <property type="entry name" value="TetR_N"/>
    <property type="match status" value="2"/>
</dbReference>
<keyword evidence="3" id="KW-0804">Transcription</keyword>
<feature type="region of interest" description="Disordered" evidence="5">
    <location>
        <begin position="216"/>
        <end position="238"/>
    </location>
</feature>
<dbReference type="Gene3D" id="1.10.357.10">
    <property type="entry name" value="Tetracycline Repressor, domain 2"/>
    <property type="match status" value="2"/>
</dbReference>
<protein>
    <submittedName>
        <fullName evidence="7">TetR/AcrR family transcriptional regulator</fullName>
    </submittedName>
</protein>
<evidence type="ECO:0000313" key="7">
    <source>
        <dbReference type="EMBL" id="MFC7361037.1"/>
    </source>
</evidence>
<reference evidence="8" key="1">
    <citation type="journal article" date="2019" name="Int. J. Syst. Evol. Microbiol.">
        <title>The Global Catalogue of Microorganisms (GCM) 10K type strain sequencing project: providing services to taxonomists for standard genome sequencing and annotation.</title>
        <authorList>
            <consortium name="The Broad Institute Genomics Platform"/>
            <consortium name="The Broad Institute Genome Sequencing Center for Infectious Disease"/>
            <person name="Wu L."/>
            <person name="Ma J."/>
        </authorList>
    </citation>
    <scope>NUCLEOTIDE SEQUENCE [LARGE SCALE GENOMIC DNA]</scope>
    <source>
        <strain evidence="8">FCH27</strain>
    </source>
</reference>
<dbReference type="PRINTS" id="PR00455">
    <property type="entry name" value="HTHTETR"/>
</dbReference>
<organism evidence="7 8">
    <name type="scientific">Nocardioides astragali</name>
    <dbReference type="NCBI Taxonomy" id="1776736"/>
    <lineage>
        <taxon>Bacteria</taxon>
        <taxon>Bacillati</taxon>
        <taxon>Actinomycetota</taxon>
        <taxon>Actinomycetes</taxon>
        <taxon>Propionibacteriales</taxon>
        <taxon>Nocardioidaceae</taxon>
        <taxon>Nocardioides</taxon>
    </lineage>
</organism>
<proteinExistence type="predicted"/>
<keyword evidence="2 4" id="KW-0238">DNA-binding</keyword>
<keyword evidence="1" id="KW-0805">Transcription regulation</keyword>
<dbReference type="EMBL" id="JBHTCH010000014">
    <property type="protein sequence ID" value="MFC7361037.1"/>
    <property type="molecule type" value="Genomic_DNA"/>
</dbReference>
<feature type="domain" description="HTH tetR-type" evidence="6">
    <location>
        <begin position="237"/>
        <end position="297"/>
    </location>
</feature>